<dbReference type="InterPro" id="IPR012910">
    <property type="entry name" value="Plug_dom"/>
</dbReference>
<accession>A0A516GPR2</accession>
<sequence>MKHFFVLACCLFSASSVFSQNEKLQDSTTVPTETLDEILVTAVRVQATSPITHSNVDKATLAKRNLGQDLPILLNYLPSVVTTSDAGAGIGYTGIRVRGVSAQSTNVTINGIPYNDAESLGTFWVNLGDIASSVESLQLQRGVGTSTNGSGAFGASINVLTDAVSKDAYAEISNSFGSFNTRKHNAKFSSGLLNDHVEIAGRLSIIKSDGYVDRASTDLKSYFLQAAYVDDNTLIKAVVFGGHENTYQSWNGIDKETLEDDRTYNSAGIYTDEDGTVKFYDNEVDDYQQDHYQLHWNERYNNNWSTNLGLNYTKGSGYFEQYKEDESFEDYGLNNVTIGGETIETTDIIRRRWLDNDFYVINANANYKNEFVNAIFGGSYSTYDGDHFGEIIWSKYASNSEIRDHYYDGNGKKTDVSLFAKATYRLNTQWSLFGDLQMRFVDYKTTGIDSDRTPLNIDEQYSFFNPKAGITYELDKNNNMYFSYARANREPTRDDFQNNPDIKPEQLNDFELGWRHEKQRFKFNANVYYMHYNEQLVLSGNIDDVGNPIRTNSGESYRLGLEIESAIGLSKGFSIQPNVTFSTNKNKSIYQSFNGELKDFGSTNISFSPDIVLGNAIVYQPNDALQISLLSKFVGEQYMGNTDSEVSKLDSYFVNDLNLTYEIKMESIFKAIVLSGVVNNIFNEKYVSNGYYYTYDDTWSDPNVITTIEGAGYYPQATTNFLVGATLKF</sequence>
<dbReference type="PANTHER" id="PTHR30069">
    <property type="entry name" value="TONB-DEPENDENT OUTER MEMBRANE RECEPTOR"/>
    <property type="match status" value="1"/>
</dbReference>
<dbReference type="GO" id="GO:0015344">
    <property type="term" value="F:siderophore uptake transmembrane transporter activity"/>
    <property type="evidence" value="ECO:0007669"/>
    <property type="project" value="TreeGrafter"/>
</dbReference>
<keyword evidence="4 8" id="KW-0812">Transmembrane</keyword>
<dbReference type="SUPFAM" id="SSF56935">
    <property type="entry name" value="Porins"/>
    <property type="match status" value="1"/>
</dbReference>
<comment type="similarity">
    <text evidence="8 9">Belongs to the TonB-dependent receptor family.</text>
</comment>
<dbReference type="Gene3D" id="2.170.130.10">
    <property type="entry name" value="TonB-dependent receptor, plug domain"/>
    <property type="match status" value="1"/>
</dbReference>
<dbReference type="InterPro" id="IPR037066">
    <property type="entry name" value="Plug_dom_sf"/>
</dbReference>
<dbReference type="InterPro" id="IPR036942">
    <property type="entry name" value="Beta-barrel_TonB_sf"/>
</dbReference>
<keyword evidence="6 8" id="KW-0472">Membrane</keyword>
<evidence type="ECO:0000259" key="11">
    <source>
        <dbReference type="Pfam" id="PF00593"/>
    </source>
</evidence>
<dbReference type="KEGG" id="fop:FNB79_05700"/>
<keyword evidence="5 9" id="KW-0798">TonB box</keyword>
<keyword evidence="7 8" id="KW-0998">Cell outer membrane</keyword>
<dbReference type="Pfam" id="PF00593">
    <property type="entry name" value="TonB_dep_Rec_b-barrel"/>
    <property type="match status" value="1"/>
</dbReference>
<evidence type="ECO:0000256" key="1">
    <source>
        <dbReference type="ARBA" id="ARBA00004571"/>
    </source>
</evidence>
<proteinExistence type="inferred from homology"/>
<feature type="chain" id="PRO_5021787944" evidence="10">
    <location>
        <begin position="20"/>
        <end position="729"/>
    </location>
</feature>
<evidence type="ECO:0000256" key="5">
    <source>
        <dbReference type="ARBA" id="ARBA00023077"/>
    </source>
</evidence>
<keyword evidence="10" id="KW-0732">Signal</keyword>
<protein>
    <submittedName>
        <fullName evidence="13">TonB-dependent receptor</fullName>
    </submittedName>
</protein>
<dbReference type="Proteomes" id="UP000319209">
    <property type="component" value="Chromosome"/>
</dbReference>
<keyword evidence="3 8" id="KW-1134">Transmembrane beta strand</keyword>
<dbReference type="RefSeq" id="WP_143380395.1">
    <property type="nucleotide sequence ID" value="NZ_CP041637.1"/>
</dbReference>
<evidence type="ECO:0000256" key="3">
    <source>
        <dbReference type="ARBA" id="ARBA00022452"/>
    </source>
</evidence>
<dbReference type="EMBL" id="CP041637">
    <property type="protein sequence ID" value="QDO93492.1"/>
    <property type="molecule type" value="Genomic_DNA"/>
</dbReference>
<name>A0A516GPR2_9FLAO</name>
<dbReference type="PROSITE" id="PS52016">
    <property type="entry name" value="TONB_DEPENDENT_REC_3"/>
    <property type="match status" value="1"/>
</dbReference>
<evidence type="ECO:0000256" key="9">
    <source>
        <dbReference type="RuleBase" id="RU003357"/>
    </source>
</evidence>
<evidence type="ECO:0000259" key="12">
    <source>
        <dbReference type="Pfam" id="PF07715"/>
    </source>
</evidence>
<evidence type="ECO:0000313" key="14">
    <source>
        <dbReference type="Proteomes" id="UP000319209"/>
    </source>
</evidence>
<evidence type="ECO:0000256" key="4">
    <source>
        <dbReference type="ARBA" id="ARBA00022692"/>
    </source>
</evidence>
<dbReference type="InterPro" id="IPR000531">
    <property type="entry name" value="Beta-barrel_TonB"/>
</dbReference>
<feature type="signal peptide" evidence="10">
    <location>
        <begin position="1"/>
        <end position="19"/>
    </location>
</feature>
<dbReference type="Pfam" id="PF07715">
    <property type="entry name" value="Plug"/>
    <property type="match status" value="1"/>
</dbReference>
<dbReference type="Gene3D" id="2.40.170.20">
    <property type="entry name" value="TonB-dependent receptor, beta-barrel domain"/>
    <property type="match status" value="1"/>
</dbReference>
<evidence type="ECO:0000313" key="13">
    <source>
        <dbReference type="EMBL" id="QDO93492.1"/>
    </source>
</evidence>
<keyword evidence="13" id="KW-0675">Receptor</keyword>
<keyword evidence="14" id="KW-1185">Reference proteome</keyword>
<keyword evidence="2 8" id="KW-0813">Transport</keyword>
<dbReference type="GO" id="GO:0044718">
    <property type="term" value="P:siderophore transmembrane transport"/>
    <property type="evidence" value="ECO:0007669"/>
    <property type="project" value="TreeGrafter"/>
</dbReference>
<evidence type="ECO:0000256" key="6">
    <source>
        <dbReference type="ARBA" id="ARBA00023136"/>
    </source>
</evidence>
<comment type="subcellular location">
    <subcellularLocation>
        <location evidence="1 8">Cell outer membrane</location>
        <topology evidence="1 8">Multi-pass membrane protein</topology>
    </subcellularLocation>
</comment>
<feature type="domain" description="TonB-dependent receptor plug" evidence="12">
    <location>
        <begin position="48"/>
        <end position="155"/>
    </location>
</feature>
<dbReference type="OrthoDB" id="9761152at2"/>
<gene>
    <name evidence="13" type="ORF">FNB79_05700</name>
</gene>
<reference evidence="13 14" key="1">
    <citation type="submission" date="2019-07" db="EMBL/GenBank/DDBJ databases">
        <title>Genome sequencing for Formosa sp. PS13.</title>
        <authorList>
            <person name="Park S.-J."/>
        </authorList>
    </citation>
    <scope>NUCLEOTIDE SEQUENCE [LARGE SCALE GENOMIC DNA]</scope>
    <source>
        <strain evidence="13 14">PS13</strain>
    </source>
</reference>
<dbReference type="GO" id="GO:0009279">
    <property type="term" value="C:cell outer membrane"/>
    <property type="evidence" value="ECO:0007669"/>
    <property type="project" value="UniProtKB-SubCell"/>
</dbReference>
<evidence type="ECO:0000256" key="2">
    <source>
        <dbReference type="ARBA" id="ARBA00022448"/>
    </source>
</evidence>
<dbReference type="AlphaFoldDB" id="A0A516GPR2"/>
<organism evidence="13 14">
    <name type="scientific">Formosa sediminum</name>
    <dbReference type="NCBI Taxonomy" id="2594004"/>
    <lineage>
        <taxon>Bacteria</taxon>
        <taxon>Pseudomonadati</taxon>
        <taxon>Bacteroidota</taxon>
        <taxon>Flavobacteriia</taxon>
        <taxon>Flavobacteriales</taxon>
        <taxon>Flavobacteriaceae</taxon>
        <taxon>Formosa</taxon>
    </lineage>
</organism>
<evidence type="ECO:0000256" key="8">
    <source>
        <dbReference type="PROSITE-ProRule" id="PRU01360"/>
    </source>
</evidence>
<evidence type="ECO:0000256" key="10">
    <source>
        <dbReference type="SAM" id="SignalP"/>
    </source>
</evidence>
<dbReference type="InterPro" id="IPR039426">
    <property type="entry name" value="TonB-dep_rcpt-like"/>
</dbReference>
<dbReference type="PANTHER" id="PTHR30069:SF50">
    <property type="entry name" value="TONB-DEPENDENT RECEPTOR HI_1217-RELATED"/>
    <property type="match status" value="1"/>
</dbReference>
<evidence type="ECO:0000256" key="7">
    <source>
        <dbReference type="ARBA" id="ARBA00023237"/>
    </source>
</evidence>
<feature type="domain" description="TonB-dependent receptor-like beta-barrel" evidence="11">
    <location>
        <begin position="240"/>
        <end position="681"/>
    </location>
</feature>